<dbReference type="EMBL" id="JAVIIQ010000001">
    <property type="protein sequence ID" value="MDX8529764.1"/>
    <property type="molecule type" value="Genomic_DNA"/>
</dbReference>
<proteinExistence type="predicted"/>
<feature type="region of interest" description="Disordered" evidence="1">
    <location>
        <begin position="1"/>
        <end position="34"/>
    </location>
</feature>
<name>A0ABU4ZZN9_9HYPH</name>
<evidence type="ECO:0000313" key="2">
    <source>
        <dbReference type="EMBL" id="MDX8529764.1"/>
    </source>
</evidence>
<feature type="compositionally biased region" description="Basic and acidic residues" evidence="1">
    <location>
        <begin position="1"/>
        <end position="16"/>
    </location>
</feature>
<comment type="caution">
    <text evidence="2">The sequence shown here is derived from an EMBL/GenBank/DDBJ whole genome shotgun (WGS) entry which is preliminary data.</text>
</comment>
<evidence type="ECO:0000313" key="3">
    <source>
        <dbReference type="Proteomes" id="UP001285154"/>
    </source>
</evidence>
<accession>A0ABU4ZZN9</accession>
<sequence>MKKSYEKPILTKREMLSRATAQQAPSEPPPPPPA</sequence>
<gene>
    <name evidence="2" type="ORF">RFM42_02155</name>
</gene>
<reference evidence="2 3" key="1">
    <citation type="submission" date="2023-08" db="EMBL/GenBank/DDBJ databases">
        <title>Implementing the SeqCode for naming new Mesorhizobium species isolated from Vachellia karroo root nodules.</title>
        <authorList>
            <person name="Van Lill M."/>
        </authorList>
    </citation>
    <scope>NUCLEOTIDE SEQUENCE [LARGE SCALE GENOMIC DNA]</scope>
    <source>
        <strain evidence="2 3">VK25D</strain>
    </source>
</reference>
<keyword evidence="3" id="KW-1185">Reference proteome</keyword>
<dbReference type="RefSeq" id="WP_320245171.1">
    <property type="nucleotide sequence ID" value="NZ_JAVIIQ010000001.1"/>
</dbReference>
<dbReference type="Proteomes" id="UP001285154">
    <property type="component" value="Unassembled WGS sequence"/>
</dbReference>
<protein>
    <submittedName>
        <fullName evidence="2">RiPP</fullName>
    </submittedName>
</protein>
<evidence type="ECO:0000256" key="1">
    <source>
        <dbReference type="SAM" id="MobiDB-lite"/>
    </source>
</evidence>
<organism evidence="2 3">
    <name type="scientific">Mesorhizobium vachelliae</name>
    <dbReference type="NCBI Taxonomy" id="3072309"/>
    <lineage>
        <taxon>Bacteria</taxon>
        <taxon>Pseudomonadati</taxon>
        <taxon>Pseudomonadota</taxon>
        <taxon>Alphaproteobacteria</taxon>
        <taxon>Hyphomicrobiales</taxon>
        <taxon>Phyllobacteriaceae</taxon>
        <taxon>Mesorhizobium</taxon>
    </lineage>
</organism>